<dbReference type="EMBL" id="JBHSTP010000004">
    <property type="protein sequence ID" value="MFC6357329.1"/>
    <property type="molecule type" value="Genomic_DNA"/>
</dbReference>
<dbReference type="Gene3D" id="3.40.50.1110">
    <property type="entry name" value="SGNH hydrolase"/>
    <property type="match status" value="1"/>
</dbReference>
<reference evidence="3" key="1">
    <citation type="journal article" date="2019" name="Int. J. Syst. Evol. Microbiol.">
        <title>The Global Catalogue of Microorganisms (GCM) 10K type strain sequencing project: providing services to taxonomists for standard genome sequencing and annotation.</title>
        <authorList>
            <consortium name="The Broad Institute Genomics Platform"/>
            <consortium name="The Broad Institute Genome Sequencing Center for Infectious Disease"/>
            <person name="Wu L."/>
            <person name="Ma J."/>
        </authorList>
    </citation>
    <scope>NUCLEOTIDE SEQUENCE [LARGE SCALE GENOMIC DNA]</scope>
    <source>
        <strain evidence="3">CCUG 43304</strain>
    </source>
</reference>
<dbReference type="InterPro" id="IPR051532">
    <property type="entry name" value="Ester_Hydrolysis_Enzymes"/>
</dbReference>
<comment type="caution">
    <text evidence="2">The sequence shown here is derived from an EMBL/GenBank/DDBJ whole genome shotgun (WGS) entry which is preliminary data.</text>
</comment>
<evidence type="ECO:0000313" key="3">
    <source>
        <dbReference type="Proteomes" id="UP001596306"/>
    </source>
</evidence>
<proteinExistence type="predicted"/>
<evidence type="ECO:0000313" key="2">
    <source>
        <dbReference type="EMBL" id="MFC6357329.1"/>
    </source>
</evidence>
<dbReference type="Pfam" id="PF13472">
    <property type="entry name" value="Lipase_GDSL_2"/>
    <property type="match status" value="1"/>
</dbReference>
<dbReference type="RefSeq" id="WP_386733048.1">
    <property type="nucleotide sequence ID" value="NZ_JBHSTP010000004.1"/>
</dbReference>
<sequence>MSISIAFVGDSLTASGRWQDWFPEFEAHNHGVGGDTTADVIDRLDRVVEVQPDVIALLVGTNDLAWHKSVEHVVRNIETILVLLRKALPNARILVHSVLPREAEFAPAIRDINRHLRQFAPTIHAQFLDLWPALAHEDGRLRPELTDDGLHLVESGYEAWLAELRPALEVLCSTPPSSRPIELPFASQS</sequence>
<dbReference type="PANTHER" id="PTHR30383:SF5">
    <property type="entry name" value="SGNH HYDROLASE-TYPE ESTERASE DOMAIN-CONTAINING PROTEIN"/>
    <property type="match status" value="1"/>
</dbReference>
<gene>
    <name evidence="2" type="ORF">ACFQB0_14555</name>
</gene>
<dbReference type="InterPro" id="IPR036514">
    <property type="entry name" value="SGNH_hydro_sf"/>
</dbReference>
<name>A0ABW1VHB0_9MICO</name>
<dbReference type="SUPFAM" id="SSF52266">
    <property type="entry name" value="SGNH hydrolase"/>
    <property type="match status" value="1"/>
</dbReference>
<dbReference type="Proteomes" id="UP001596306">
    <property type="component" value="Unassembled WGS sequence"/>
</dbReference>
<feature type="domain" description="SGNH hydrolase-type esterase" evidence="1">
    <location>
        <begin position="7"/>
        <end position="159"/>
    </location>
</feature>
<organism evidence="2 3">
    <name type="scientific">Luethyella okanaganae</name>
    <dbReference type="NCBI Taxonomy" id="69372"/>
    <lineage>
        <taxon>Bacteria</taxon>
        <taxon>Bacillati</taxon>
        <taxon>Actinomycetota</taxon>
        <taxon>Actinomycetes</taxon>
        <taxon>Micrococcales</taxon>
        <taxon>Microbacteriaceae</taxon>
        <taxon>Luethyella</taxon>
    </lineage>
</organism>
<dbReference type="InterPro" id="IPR013830">
    <property type="entry name" value="SGNH_hydro"/>
</dbReference>
<protein>
    <submittedName>
        <fullName evidence="2">GDSL-type esterase/lipase family protein</fullName>
    </submittedName>
</protein>
<evidence type="ECO:0000259" key="1">
    <source>
        <dbReference type="Pfam" id="PF13472"/>
    </source>
</evidence>
<accession>A0ABW1VHB0</accession>
<dbReference type="PANTHER" id="PTHR30383">
    <property type="entry name" value="THIOESTERASE 1/PROTEASE 1/LYSOPHOSPHOLIPASE L1"/>
    <property type="match status" value="1"/>
</dbReference>
<keyword evidence="3" id="KW-1185">Reference proteome</keyword>